<keyword evidence="3" id="KW-1185">Reference proteome</keyword>
<dbReference type="Proteomes" id="UP000629619">
    <property type="component" value="Unassembled WGS sequence"/>
</dbReference>
<evidence type="ECO:0000313" key="3">
    <source>
        <dbReference type="Proteomes" id="UP000629619"/>
    </source>
</evidence>
<feature type="compositionally biased region" description="Gly residues" evidence="1">
    <location>
        <begin position="61"/>
        <end position="75"/>
    </location>
</feature>
<evidence type="ECO:0000256" key="1">
    <source>
        <dbReference type="SAM" id="MobiDB-lite"/>
    </source>
</evidence>
<feature type="compositionally biased region" description="Gly residues" evidence="1">
    <location>
        <begin position="234"/>
        <end position="281"/>
    </location>
</feature>
<feature type="compositionally biased region" description="Low complexity" evidence="1">
    <location>
        <begin position="76"/>
        <end position="89"/>
    </location>
</feature>
<accession>A0A919TJM4</accession>
<dbReference type="EMBL" id="BOMW01000019">
    <property type="protein sequence ID" value="GIF04554.1"/>
    <property type="molecule type" value="Genomic_DNA"/>
</dbReference>
<feature type="compositionally biased region" description="Low complexity" evidence="1">
    <location>
        <begin position="196"/>
        <end position="207"/>
    </location>
</feature>
<proteinExistence type="predicted"/>
<comment type="caution">
    <text evidence="2">The sequence shown here is derived from an EMBL/GenBank/DDBJ whole genome shotgun (WGS) entry which is preliminary data.</text>
</comment>
<reference evidence="2" key="1">
    <citation type="submission" date="2021-01" db="EMBL/GenBank/DDBJ databases">
        <title>Whole genome shotgun sequence of Actinoplanes siamensis NBRC 109076.</title>
        <authorList>
            <person name="Komaki H."/>
            <person name="Tamura T."/>
        </authorList>
    </citation>
    <scope>NUCLEOTIDE SEQUENCE</scope>
    <source>
        <strain evidence="2">NBRC 109076</strain>
    </source>
</reference>
<gene>
    <name evidence="2" type="ORF">Asi03nite_20920</name>
</gene>
<feature type="region of interest" description="Disordered" evidence="1">
    <location>
        <begin position="186"/>
        <end position="402"/>
    </location>
</feature>
<feature type="compositionally biased region" description="Low complexity" evidence="1">
    <location>
        <begin position="220"/>
        <end position="233"/>
    </location>
</feature>
<dbReference type="AlphaFoldDB" id="A0A919TJM4"/>
<feature type="region of interest" description="Disordered" evidence="1">
    <location>
        <begin position="37"/>
        <end position="89"/>
    </location>
</feature>
<name>A0A919TJM4_9ACTN</name>
<feature type="compositionally biased region" description="Basic and acidic residues" evidence="1">
    <location>
        <begin position="375"/>
        <end position="402"/>
    </location>
</feature>
<feature type="compositionally biased region" description="Basic and acidic residues" evidence="1">
    <location>
        <begin position="310"/>
        <end position="351"/>
    </location>
</feature>
<sequence>MAGSAREEAERLVAAILARAASAGAGAAARGFREATDFGGTASAGGRDGADPSGTASAGGRDAGGASGAGPGTARGTGSWAGSSAAGGSPVSDAAARVGDLVDGFFGLLNDVAGGSSRRAAPGPAHAGGAWATGSAECCVCPVCRAIAAVRDPSPETVFKAATGAGDIATGAAGMLRGFSSLAGSVLGERPRRRPSGAGAARHAPSPEARHAPSPDQAWAAATRGAAATQGTAATGGSGTTGGTAATGGSGATGGTAATGGSGTTGGTAATGGTATGGAEPGPGRSAAADPAADPWAAATAESARQAAAARDRARAAERAVARAVADARRAEREAAAKERAAAVPERDRPAGPDGDVWSVVTSEAAAGGAGAGRSVDHERGAAAPEDRGVVPGDDARGGGAV</sequence>
<protein>
    <submittedName>
        <fullName evidence="2">Uncharacterized protein</fullName>
    </submittedName>
</protein>
<organism evidence="2 3">
    <name type="scientific">Actinoplanes siamensis</name>
    <dbReference type="NCBI Taxonomy" id="1223317"/>
    <lineage>
        <taxon>Bacteria</taxon>
        <taxon>Bacillati</taxon>
        <taxon>Actinomycetota</taxon>
        <taxon>Actinomycetes</taxon>
        <taxon>Micromonosporales</taxon>
        <taxon>Micromonosporaceae</taxon>
        <taxon>Actinoplanes</taxon>
    </lineage>
</organism>
<evidence type="ECO:0000313" key="2">
    <source>
        <dbReference type="EMBL" id="GIF04554.1"/>
    </source>
</evidence>
<feature type="compositionally biased region" description="Low complexity" evidence="1">
    <location>
        <begin position="286"/>
        <end position="309"/>
    </location>
</feature>